<dbReference type="PANTHER" id="PTHR47235:SF1">
    <property type="entry name" value="BLR6548 PROTEIN"/>
    <property type="match status" value="1"/>
</dbReference>
<dbReference type="Pfam" id="PF13458">
    <property type="entry name" value="Peripla_BP_6"/>
    <property type="match status" value="2"/>
</dbReference>
<dbReference type="AlphaFoldDB" id="A0AA88GIX1"/>
<dbReference type="InterPro" id="IPR028081">
    <property type="entry name" value="Leu-bd"/>
</dbReference>
<dbReference type="RefSeq" id="XP_044545459.1">
    <property type="nucleotide sequence ID" value="XM_044698406.1"/>
</dbReference>
<dbReference type="Proteomes" id="UP000816034">
    <property type="component" value="Unassembled WGS sequence"/>
</dbReference>
<organism evidence="3 4">
    <name type="scientific">Naegleria lovaniensis</name>
    <name type="common">Amoeba</name>
    <dbReference type="NCBI Taxonomy" id="51637"/>
    <lineage>
        <taxon>Eukaryota</taxon>
        <taxon>Discoba</taxon>
        <taxon>Heterolobosea</taxon>
        <taxon>Tetramitia</taxon>
        <taxon>Eutetramitia</taxon>
        <taxon>Vahlkampfiidae</taxon>
        <taxon>Naegleria</taxon>
    </lineage>
</organism>
<accession>A0AA88GIX1</accession>
<sequence>MVGKTDYLFFAAWLTNNSYIVVQGQFTFNENNYNKKWNDETEIWFGQSTALTGQTKELGYPMMTGVQAAFKEINDLGGVWGGKKLRLFTLDDGYDPPRTLNNTIDLINNNTIFGLIGYMVRRIAIFYQNDAFGLSGVSGSSLGLQALGLSFVSMGSYERNTIEVSKAVNDIQKGNPQAIICMSTYLPTVTFVNAVKNRTDFDPNIVFMTGSFIGSNQLPYRDSFMITQILPPPTNTKYASVLAYQRAKKAIDPNFTPSYVEFEGYMAGKLAYNILTQRVSGDLTRSNFISLLYSSGTYIIDNTVVGPYTQCAGSSSARKVHVLETDPFGQQLLVPESVTKPKFSPRVSFTPLTPREVVGFTPLCSCNQGLRTVYKTYQKEDKSFVEISAPTVWDSSGSTNYTCLYDPSNVHEPIVFGHVNIGSQHDIDFLVGAMAAVQEKNNQKGIRGRVVQLLSVTQTNVTATSIINTVKNLIKDHNVLGVIGSYIPLSEITQFIIGMRQTLPDAFMLAPYSSYDQ</sequence>
<dbReference type="GeneID" id="68100794"/>
<comment type="caution">
    <text evidence="3">The sequence shown here is derived from an EMBL/GenBank/DDBJ whole genome shotgun (WGS) entry which is preliminary data.</text>
</comment>
<feature type="domain" description="Leucine-binding protein" evidence="2">
    <location>
        <begin position="45"/>
        <end position="119"/>
    </location>
</feature>
<reference evidence="3 4" key="1">
    <citation type="journal article" date="2018" name="BMC Genomics">
        <title>The genome of Naegleria lovaniensis, the basis for a comparative approach to unravel pathogenicity factors of the human pathogenic amoeba N. fowleri.</title>
        <authorList>
            <person name="Liechti N."/>
            <person name="Schurch N."/>
            <person name="Bruggmann R."/>
            <person name="Wittwer M."/>
        </authorList>
    </citation>
    <scope>NUCLEOTIDE SEQUENCE [LARGE SCALE GENOMIC DNA]</scope>
    <source>
        <strain evidence="3 4">ATCC 30569</strain>
    </source>
</reference>
<dbReference type="Gene3D" id="3.40.50.2300">
    <property type="match status" value="3"/>
</dbReference>
<protein>
    <recommendedName>
        <fullName evidence="2">Leucine-binding protein domain-containing protein</fullName>
    </recommendedName>
</protein>
<feature type="domain" description="Leucine-binding protein" evidence="2">
    <location>
        <begin position="121"/>
        <end position="308"/>
    </location>
</feature>
<proteinExistence type="predicted"/>
<dbReference type="PANTHER" id="PTHR47235">
    <property type="entry name" value="BLR6548 PROTEIN"/>
    <property type="match status" value="1"/>
</dbReference>
<evidence type="ECO:0000313" key="3">
    <source>
        <dbReference type="EMBL" id="KAG2378197.1"/>
    </source>
</evidence>
<keyword evidence="1" id="KW-0732">Signal</keyword>
<keyword evidence="4" id="KW-1185">Reference proteome</keyword>
<gene>
    <name evidence="3" type="ORF">C9374_008340</name>
</gene>
<dbReference type="EMBL" id="PYSW02000034">
    <property type="protein sequence ID" value="KAG2378197.1"/>
    <property type="molecule type" value="Genomic_DNA"/>
</dbReference>
<evidence type="ECO:0000259" key="2">
    <source>
        <dbReference type="Pfam" id="PF13458"/>
    </source>
</evidence>
<evidence type="ECO:0000256" key="1">
    <source>
        <dbReference type="ARBA" id="ARBA00022729"/>
    </source>
</evidence>
<evidence type="ECO:0000313" key="4">
    <source>
        <dbReference type="Proteomes" id="UP000816034"/>
    </source>
</evidence>
<dbReference type="InterPro" id="IPR028082">
    <property type="entry name" value="Peripla_BP_I"/>
</dbReference>
<dbReference type="SUPFAM" id="SSF53822">
    <property type="entry name" value="Periplasmic binding protein-like I"/>
    <property type="match status" value="1"/>
</dbReference>
<name>A0AA88GIX1_NAELO</name>